<sequence>MHMIQYLIDHTEHLEKIAGYIFSCLIVMGVWIRKIIFNYKYKEPKYVKKLILYLVKYERYLDEEDKSAIEKRINDKIIRDALKLQSSYNRRDVIYICNRLEKRQYINQLIKLQNYIEKDNGVFFINVDFSGFLFIISRLFSFLCFVLFTLFSIICIISIGQNEGLLNYLVYMVMIIVLETVGFWMYDTFPSKKKICELNKELRKIKIPE</sequence>
<accession>A0A085P142</accession>
<reference evidence="2 5" key="2">
    <citation type="submission" date="2018-10" db="EMBL/GenBank/DDBJ databases">
        <authorList>
            <consortium name="NARMS: The National Antimicrobial Resistance Monitoring System"/>
        </authorList>
    </citation>
    <scope>NUCLEOTIDE SEQUENCE [LARGE SCALE GENOMIC DNA]</scope>
    <source>
        <strain evidence="2 5">CVM N17EC0060</strain>
    </source>
</reference>
<feature type="transmembrane region" description="Helical" evidence="1">
    <location>
        <begin position="17"/>
        <end position="36"/>
    </location>
</feature>
<evidence type="ECO:0000256" key="1">
    <source>
        <dbReference type="SAM" id="Phobius"/>
    </source>
</evidence>
<reference evidence="3 4" key="1">
    <citation type="submission" date="2018-06" db="EMBL/GenBank/DDBJ databases">
        <authorList>
            <consortium name="Pathogen Informatics"/>
            <person name="Doyle S."/>
        </authorList>
    </citation>
    <scope>NUCLEOTIDE SEQUENCE [LARGE SCALE GENOMIC DNA]</scope>
    <source>
        <strain evidence="3 4">NCTC8179</strain>
    </source>
</reference>
<name>A0A085P142_ECOLX</name>
<protein>
    <submittedName>
        <fullName evidence="3">Putative transmembrane protein</fullName>
    </submittedName>
</protein>
<organism evidence="2 5">
    <name type="scientific">Escherichia coli</name>
    <dbReference type="NCBI Taxonomy" id="562"/>
    <lineage>
        <taxon>Bacteria</taxon>
        <taxon>Pseudomonadati</taxon>
        <taxon>Pseudomonadota</taxon>
        <taxon>Gammaproteobacteria</taxon>
        <taxon>Enterobacterales</taxon>
        <taxon>Enterobacteriaceae</taxon>
        <taxon>Escherichia</taxon>
    </lineage>
</organism>
<keyword evidence="1 3" id="KW-0812">Transmembrane</keyword>
<dbReference type="RefSeq" id="WP_000551017.1">
    <property type="nucleotide sequence ID" value="NZ_BGAS01000048.1"/>
</dbReference>
<keyword evidence="1" id="KW-1133">Transmembrane helix</keyword>
<evidence type="ECO:0000313" key="5">
    <source>
        <dbReference type="Proteomes" id="UP000272336"/>
    </source>
</evidence>
<evidence type="ECO:0000313" key="2">
    <source>
        <dbReference type="EMBL" id="MGE14924.1"/>
    </source>
</evidence>
<evidence type="ECO:0000313" key="3">
    <source>
        <dbReference type="EMBL" id="STK93491.1"/>
    </source>
</evidence>
<feature type="transmembrane region" description="Helical" evidence="1">
    <location>
        <begin position="139"/>
        <end position="159"/>
    </location>
</feature>
<dbReference type="Proteomes" id="UP000255543">
    <property type="component" value="Unassembled WGS sequence"/>
</dbReference>
<dbReference type="AlphaFoldDB" id="A0A085P142"/>
<evidence type="ECO:0000313" key="4">
    <source>
        <dbReference type="Proteomes" id="UP000255543"/>
    </source>
</evidence>
<gene>
    <name evidence="2" type="ORF">D9D43_15260</name>
    <name evidence="3" type="ORF">NCTC8179_04293</name>
</gene>
<dbReference type="EMBL" id="RNLZ01000027">
    <property type="protein sequence ID" value="MGE14924.1"/>
    <property type="molecule type" value="Genomic_DNA"/>
</dbReference>
<keyword evidence="1" id="KW-0472">Membrane</keyword>
<dbReference type="Proteomes" id="UP000272336">
    <property type="component" value="Unassembled WGS sequence"/>
</dbReference>
<proteinExistence type="predicted"/>
<feature type="transmembrane region" description="Helical" evidence="1">
    <location>
        <begin position="165"/>
        <end position="186"/>
    </location>
</feature>
<dbReference type="EMBL" id="UGEB01000001">
    <property type="protein sequence ID" value="STK93491.1"/>
    <property type="molecule type" value="Genomic_DNA"/>
</dbReference>